<name>F0SHS2_RUBBR</name>
<reference evidence="2" key="1">
    <citation type="submission" date="2011-02" db="EMBL/GenBank/DDBJ databases">
        <title>The complete genome of Planctomyces brasiliensis DSM 5305.</title>
        <authorList>
            <person name="Lucas S."/>
            <person name="Copeland A."/>
            <person name="Lapidus A."/>
            <person name="Bruce D."/>
            <person name="Goodwin L."/>
            <person name="Pitluck S."/>
            <person name="Kyrpides N."/>
            <person name="Mavromatis K."/>
            <person name="Pagani I."/>
            <person name="Ivanova N."/>
            <person name="Ovchinnikova G."/>
            <person name="Lu M."/>
            <person name="Detter J.C."/>
            <person name="Han C."/>
            <person name="Land M."/>
            <person name="Hauser L."/>
            <person name="Markowitz V."/>
            <person name="Cheng J.-F."/>
            <person name="Hugenholtz P."/>
            <person name="Woyke T."/>
            <person name="Wu D."/>
            <person name="Tindall B."/>
            <person name="Pomrenke H.G."/>
            <person name="Brambilla E."/>
            <person name="Klenk H.-P."/>
            <person name="Eisen J.A."/>
        </authorList>
    </citation>
    <scope>NUCLEOTIDE SEQUENCE [LARGE SCALE GENOMIC DNA]</scope>
    <source>
        <strain evidence="2">ATCC 49424 / DSM 5305 / JCM 21570 / NBRC 103401 / IFAM 1448</strain>
    </source>
</reference>
<dbReference type="EMBL" id="CP002546">
    <property type="protein sequence ID" value="ADY59552.1"/>
    <property type="molecule type" value="Genomic_DNA"/>
</dbReference>
<dbReference type="KEGG" id="pbs:Plabr_1943"/>
<proteinExistence type="predicted"/>
<dbReference type="AlphaFoldDB" id="F0SHS2"/>
<evidence type="ECO:0000313" key="2">
    <source>
        <dbReference type="Proteomes" id="UP000006860"/>
    </source>
</evidence>
<protein>
    <submittedName>
        <fullName evidence="1">Uncharacterized protein</fullName>
    </submittedName>
</protein>
<accession>F0SHS2</accession>
<dbReference type="Proteomes" id="UP000006860">
    <property type="component" value="Chromosome"/>
</dbReference>
<keyword evidence="2" id="KW-1185">Reference proteome</keyword>
<dbReference type="OrthoDB" id="275535at2"/>
<organism evidence="1 2">
    <name type="scientific">Rubinisphaera brasiliensis (strain ATCC 49424 / DSM 5305 / JCM 21570 / IAM 15109 / NBRC 103401 / IFAM 1448)</name>
    <name type="common">Planctomyces brasiliensis</name>
    <dbReference type="NCBI Taxonomy" id="756272"/>
    <lineage>
        <taxon>Bacteria</taxon>
        <taxon>Pseudomonadati</taxon>
        <taxon>Planctomycetota</taxon>
        <taxon>Planctomycetia</taxon>
        <taxon>Planctomycetales</taxon>
        <taxon>Planctomycetaceae</taxon>
        <taxon>Rubinisphaera</taxon>
    </lineage>
</organism>
<gene>
    <name evidence="1" type="ordered locus">Plabr_1943</name>
</gene>
<sequence>MSCLAIYQPQPTDIAPEPSILKFPSLMREERATSQPTAVRRARLLHENQCCPNCHTAAVDPIEINDALLNASLRPIPGTATIVAFHCNRCYHEWPAQ</sequence>
<evidence type="ECO:0000313" key="1">
    <source>
        <dbReference type="EMBL" id="ADY59552.1"/>
    </source>
</evidence>
<dbReference type="HOGENOM" id="CLU_2344888_0_0_0"/>
<dbReference type="RefSeq" id="WP_013628279.1">
    <property type="nucleotide sequence ID" value="NC_015174.1"/>
</dbReference>